<keyword evidence="2" id="KW-1185">Reference proteome</keyword>
<dbReference type="Proteomes" id="UP000268623">
    <property type="component" value="Unassembled WGS sequence"/>
</dbReference>
<evidence type="ECO:0000313" key="2">
    <source>
        <dbReference type="Proteomes" id="UP000268623"/>
    </source>
</evidence>
<reference evidence="1 2" key="1">
    <citation type="submission" date="2018-08" db="EMBL/GenBank/DDBJ databases">
        <title>Genome sequence of Methylocystis hirsuta CSC1, a methanotroph able to accumulate PHAs.</title>
        <authorList>
            <person name="Bordel S."/>
            <person name="Rodriguez E."/>
            <person name="Gancedo J."/>
            <person name="Munoz R."/>
        </authorList>
    </citation>
    <scope>NUCLEOTIDE SEQUENCE [LARGE SCALE GENOMIC DNA]</scope>
    <source>
        <strain evidence="1 2">CSC1</strain>
    </source>
</reference>
<protein>
    <submittedName>
        <fullName evidence="1">Uncharacterized protein</fullName>
    </submittedName>
</protein>
<sequence length="71" mass="7958">MILAINAEQLYILFMKTETEKNYPFGISYRGFNAGKHLCICNLLCVCLQKIYTGRAGMTERNCSGLICMAA</sequence>
<dbReference type="AlphaFoldDB" id="A0A3M9XSR8"/>
<evidence type="ECO:0000313" key="1">
    <source>
        <dbReference type="EMBL" id="RNJ51339.1"/>
    </source>
</evidence>
<accession>A0A3M9XSR8</accession>
<comment type="caution">
    <text evidence="1">The sequence shown here is derived from an EMBL/GenBank/DDBJ whole genome shotgun (WGS) entry which is preliminary data.</text>
</comment>
<gene>
    <name evidence="1" type="ORF">D1O30_18825</name>
</gene>
<organism evidence="1 2">
    <name type="scientific">Methylocystis hirsuta</name>
    <dbReference type="NCBI Taxonomy" id="369798"/>
    <lineage>
        <taxon>Bacteria</taxon>
        <taxon>Pseudomonadati</taxon>
        <taxon>Pseudomonadota</taxon>
        <taxon>Alphaproteobacteria</taxon>
        <taxon>Hyphomicrobiales</taxon>
        <taxon>Methylocystaceae</taxon>
        <taxon>Methylocystis</taxon>
    </lineage>
</organism>
<name>A0A3M9XSR8_9HYPH</name>
<proteinExistence type="predicted"/>
<dbReference type="EMBL" id="QWDD01000001">
    <property type="protein sequence ID" value="RNJ51339.1"/>
    <property type="molecule type" value="Genomic_DNA"/>
</dbReference>